<proteinExistence type="predicted"/>
<evidence type="ECO:0000313" key="1">
    <source>
        <dbReference type="EMBL" id="CAI5761709.1"/>
    </source>
</evidence>
<dbReference type="AlphaFoldDB" id="A0AA35NS82"/>
<dbReference type="EMBL" id="OX395126">
    <property type="protein sequence ID" value="CAI5761709.1"/>
    <property type="molecule type" value="Genomic_DNA"/>
</dbReference>
<sequence>MQENIFCGGGIQIPSAFYMLLPAALCQCQPQRIQKTCSVMHRSMKKWTDTVNKMGMASWTTTCRKNWQEKEKRG</sequence>
<accession>A0AA35NS82</accession>
<dbReference type="Proteomes" id="UP001178461">
    <property type="component" value="Chromosome 1"/>
</dbReference>
<evidence type="ECO:0000313" key="2">
    <source>
        <dbReference type="Proteomes" id="UP001178461"/>
    </source>
</evidence>
<name>A0AA35NS82_9SAUR</name>
<keyword evidence="2" id="KW-1185">Reference proteome</keyword>
<organism evidence="1 2">
    <name type="scientific">Podarcis lilfordi</name>
    <name type="common">Lilford's wall lizard</name>
    <dbReference type="NCBI Taxonomy" id="74358"/>
    <lineage>
        <taxon>Eukaryota</taxon>
        <taxon>Metazoa</taxon>
        <taxon>Chordata</taxon>
        <taxon>Craniata</taxon>
        <taxon>Vertebrata</taxon>
        <taxon>Euteleostomi</taxon>
        <taxon>Lepidosauria</taxon>
        <taxon>Squamata</taxon>
        <taxon>Bifurcata</taxon>
        <taxon>Unidentata</taxon>
        <taxon>Episquamata</taxon>
        <taxon>Laterata</taxon>
        <taxon>Lacertibaenia</taxon>
        <taxon>Lacertidae</taxon>
        <taxon>Podarcis</taxon>
    </lineage>
</organism>
<protein>
    <submittedName>
        <fullName evidence="1">Uncharacterized protein</fullName>
    </submittedName>
</protein>
<gene>
    <name evidence="1" type="ORF">PODLI_1B041574</name>
</gene>
<reference evidence="1" key="1">
    <citation type="submission" date="2022-12" db="EMBL/GenBank/DDBJ databases">
        <authorList>
            <person name="Alioto T."/>
            <person name="Alioto T."/>
            <person name="Gomez Garrido J."/>
        </authorList>
    </citation>
    <scope>NUCLEOTIDE SEQUENCE</scope>
</reference>